<keyword evidence="1" id="KW-0472">Membrane</keyword>
<proteinExistence type="predicted"/>
<feature type="transmembrane region" description="Helical" evidence="1">
    <location>
        <begin position="35"/>
        <end position="56"/>
    </location>
</feature>
<dbReference type="Pfam" id="PF18898">
    <property type="entry name" value="DUF5654"/>
    <property type="match status" value="1"/>
</dbReference>
<dbReference type="InterPro" id="IPR043713">
    <property type="entry name" value="DUF5654"/>
</dbReference>
<dbReference type="STRING" id="1817832.A3J48_03295"/>
<name>A0A1F5P840_9BACT</name>
<accession>A0A1F5P840</accession>
<dbReference type="AlphaFoldDB" id="A0A1F5P840"/>
<keyword evidence="1" id="KW-0812">Transmembrane</keyword>
<evidence type="ECO:0000313" key="2">
    <source>
        <dbReference type="EMBL" id="OGE86048.1"/>
    </source>
</evidence>
<reference evidence="2 3" key="1">
    <citation type="journal article" date="2016" name="Nat. Commun.">
        <title>Thousands of microbial genomes shed light on interconnected biogeochemical processes in an aquifer system.</title>
        <authorList>
            <person name="Anantharaman K."/>
            <person name="Brown C.T."/>
            <person name="Hug L.A."/>
            <person name="Sharon I."/>
            <person name="Castelle C.J."/>
            <person name="Probst A.J."/>
            <person name="Thomas B.C."/>
            <person name="Singh A."/>
            <person name="Wilkins M.J."/>
            <person name="Karaoz U."/>
            <person name="Brodie E.L."/>
            <person name="Williams K.H."/>
            <person name="Hubbard S.S."/>
            <person name="Banfield J.F."/>
        </authorList>
    </citation>
    <scope>NUCLEOTIDE SEQUENCE [LARGE SCALE GENOMIC DNA]</scope>
</reference>
<dbReference type="Proteomes" id="UP000176786">
    <property type="component" value="Unassembled WGS sequence"/>
</dbReference>
<evidence type="ECO:0000313" key="3">
    <source>
        <dbReference type="Proteomes" id="UP000176786"/>
    </source>
</evidence>
<keyword evidence="1" id="KW-1133">Transmembrane helix</keyword>
<comment type="caution">
    <text evidence="2">The sequence shown here is derived from an EMBL/GenBank/DDBJ whole genome shotgun (WGS) entry which is preliminary data.</text>
</comment>
<protein>
    <submittedName>
        <fullName evidence="2">Uncharacterized protein</fullName>
    </submittedName>
</protein>
<gene>
    <name evidence="2" type="ORF">A3J48_03295</name>
</gene>
<evidence type="ECO:0000256" key="1">
    <source>
        <dbReference type="SAM" id="Phobius"/>
    </source>
</evidence>
<organism evidence="2 3">
    <name type="scientific">Candidatus Doudnabacteria bacterium RIFCSPHIGHO2_02_FULL_46_11</name>
    <dbReference type="NCBI Taxonomy" id="1817832"/>
    <lineage>
        <taxon>Bacteria</taxon>
        <taxon>Candidatus Doudnaibacteriota</taxon>
    </lineage>
</organism>
<dbReference type="EMBL" id="MFES01000016">
    <property type="protein sequence ID" value="OGE86048.1"/>
    <property type="molecule type" value="Genomic_DNA"/>
</dbReference>
<sequence>MTYVIGAFGFVAALAWNEAIKSLLDRFFKSDNNVVSLFVYASVVTIIAIIATARLAKINQRFSSVQEKK</sequence>